<dbReference type="AlphaFoldDB" id="A0A0B6ZMN5"/>
<accession>A0A0B6ZMN5</accession>
<organism evidence="2">
    <name type="scientific">Arion vulgaris</name>
    <dbReference type="NCBI Taxonomy" id="1028688"/>
    <lineage>
        <taxon>Eukaryota</taxon>
        <taxon>Metazoa</taxon>
        <taxon>Spiralia</taxon>
        <taxon>Lophotrochozoa</taxon>
        <taxon>Mollusca</taxon>
        <taxon>Gastropoda</taxon>
        <taxon>Heterobranchia</taxon>
        <taxon>Euthyneura</taxon>
        <taxon>Panpulmonata</taxon>
        <taxon>Eupulmonata</taxon>
        <taxon>Stylommatophora</taxon>
        <taxon>Helicina</taxon>
        <taxon>Arionoidea</taxon>
        <taxon>Arionidae</taxon>
        <taxon>Arion</taxon>
    </lineage>
</organism>
<name>A0A0B6ZMN5_9EUPU</name>
<protein>
    <submittedName>
        <fullName evidence="2">Uncharacterized protein</fullName>
    </submittedName>
</protein>
<proteinExistence type="predicted"/>
<dbReference type="EMBL" id="HACG01023044">
    <property type="protein sequence ID" value="CEK69909.1"/>
    <property type="molecule type" value="Transcribed_RNA"/>
</dbReference>
<evidence type="ECO:0000313" key="2">
    <source>
        <dbReference type="EMBL" id="CEK69909.1"/>
    </source>
</evidence>
<gene>
    <name evidence="2" type="primary">ORF72089</name>
    <name evidence="1" type="synonym">ORF72087</name>
</gene>
<reference evidence="2" key="1">
    <citation type="submission" date="2014-12" db="EMBL/GenBank/DDBJ databases">
        <title>Insight into the proteome of Arion vulgaris.</title>
        <authorList>
            <person name="Aradska J."/>
            <person name="Bulat T."/>
            <person name="Smidak R."/>
            <person name="Sarate P."/>
            <person name="Gangsoo J."/>
            <person name="Sialana F."/>
            <person name="Bilban M."/>
            <person name="Lubec G."/>
        </authorList>
    </citation>
    <scope>NUCLEOTIDE SEQUENCE</scope>
    <source>
        <tissue evidence="2">Skin</tissue>
    </source>
</reference>
<sequence length="59" mass="6596">MVGSQRDGFVKKMMKIIRTSKKRNGDVFKEACTQRSSSSSGAVSTLKVSYNDTLSKEYK</sequence>
<dbReference type="EMBL" id="HACG01023043">
    <property type="protein sequence ID" value="CEK69908.1"/>
    <property type="molecule type" value="Transcribed_RNA"/>
</dbReference>
<evidence type="ECO:0000313" key="1">
    <source>
        <dbReference type="EMBL" id="CEK69908.1"/>
    </source>
</evidence>